<dbReference type="KEGG" id="dti:Desti_3389"/>
<evidence type="ECO:0000313" key="1">
    <source>
        <dbReference type="EMBL" id="AFM26044.1"/>
    </source>
</evidence>
<gene>
    <name evidence="1" type="ordered locus">Desti_3389</name>
</gene>
<proteinExistence type="predicted"/>
<name>I4C903_DESTA</name>
<evidence type="ECO:0000313" key="2">
    <source>
        <dbReference type="Proteomes" id="UP000006055"/>
    </source>
</evidence>
<organism evidence="1 2">
    <name type="scientific">Desulfomonile tiedjei (strain ATCC 49306 / DSM 6799 / DCB-1)</name>
    <dbReference type="NCBI Taxonomy" id="706587"/>
    <lineage>
        <taxon>Bacteria</taxon>
        <taxon>Pseudomonadati</taxon>
        <taxon>Thermodesulfobacteriota</taxon>
        <taxon>Desulfomonilia</taxon>
        <taxon>Desulfomonilales</taxon>
        <taxon>Desulfomonilaceae</taxon>
        <taxon>Desulfomonile</taxon>
    </lineage>
</organism>
<accession>I4C903</accession>
<protein>
    <submittedName>
        <fullName evidence="1">Uncharacterized protein</fullName>
    </submittedName>
</protein>
<dbReference type="HOGENOM" id="CLU_1145754_0_0_7"/>
<sequence length="242" mass="27493">MEEDGSPVEDEQELVESLRAHQPHVSGQTGQPAEQGLIARFFRAAPLITPTMLGQPWSEWAFVKACFGSDRAHRQIEDHYLIALEEETTMTEKREIGFENTTTDAAATGGWSQLTFTCPKCGSNSLIKCLGGRVVYGQVDEIHYKTEEWEEDNEEDTEEGLDEQDVTAYDDVEDAYVVVQSRPDGSEIWDFGVDNASDHHSWFRCAECDYEPPVEDDIHLAKWLIRNRREPSENGNTFENRS</sequence>
<dbReference type="STRING" id="706587.Desti_3389"/>
<reference evidence="2" key="1">
    <citation type="submission" date="2012-06" db="EMBL/GenBank/DDBJ databases">
        <title>Complete sequence of chromosome of Desulfomonile tiedjei DSM 6799.</title>
        <authorList>
            <person name="Lucas S."/>
            <person name="Copeland A."/>
            <person name="Lapidus A."/>
            <person name="Glavina del Rio T."/>
            <person name="Dalin E."/>
            <person name="Tice H."/>
            <person name="Bruce D."/>
            <person name="Goodwin L."/>
            <person name="Pitluck S."/>
            <person name="Peters L."/>
            <person name="Ovchinnikova G."/>
            <person name="Zeytun A."/>
            <person name="Lu M."/>
            <person name="Kyrpides N."/>
            <person name="Mavromatis K."/>
            <person name="Ivanova N."/>
            <person name="Brettin T."/>
            <person name="Detter J.C."/>
            <person name="Han C."/>
            <person name="Larimer F."/>
            <person name="Land M."/>
            <person name="Hauser L."/>
            <person name="Markowitz V."/>
            <person name="Cheng J.-F."/>
            <person name="Hugenholtz P."/>
            <person name="Woyke T."/>
            <person name="Wu D."/>
            <person name="Spring S."/>
            <person name="Schroeder M."/>
            <person name="Brambilla E."/>
            <person name="Klenk H.-P."/>
            <person name="Eisen J.A."/>
        </authorList>
    </citation>
    <scope>NUCLEOTIDE SEQUENCE [LARGE SCALE GENOMIC DNA]</scope>
    <source>
        <strain evidence="2">ATCC 49306 / DSM 6799 / DCB-1</strain>
    </source>
</reference>
<dbReference type="AlphaFoldDB" id="I4C903"/>
<dbReference type="EMBL" id="CP003360">
    <property type="protein sequence ID" value="AFM26044.1"/>
    <property type="molecule type" value="Genomic_DNA"/>
</dbReference>
<dbReference type="Proteomes" id="UP000006055">
    <property type="component" value="Chromosome"/>
</dbReference>
<keyword evidence="2" id="KW-1185">Reference proteome</keyword>